<organism evidence="1 2">
    <name type="scientific">Paramuricea clavata</name>
    <name type="common">Red gorgonian</name>
    <name type="synonym">Violescent sea-whip</name>
    <dbReference type="NCBI Taxonomy" id="317549"/>
    <lineage>
        <taxon>Eukaryota</taxon>
        <taxon>Metazoa</taxon>
        <taxon>Cnidaria</taxon>
        <taxon>Anthozoa</taxon>
        <taxon>Octocorallia</taxon>
        <taxon>Malacalcyonacea</taxon>
        <taxon>Plexauridae</taxon>
        <taxon>Paramuricea</taxon>
    </lineage>
</organism>
<reference evidence="1" key="1">
    <citation type="submission" date="2020-04" db="EMBL/GenBank/DDBJ databases">
        <authorList>
            <person name="Alioto T."/>
            <person name="Alioto T."/>
            <person name="Gomez Garrido J."/>
        </authorList>
    </citation>
    <scope>NUCLEOTIDE SEQUENCE</scope>
    <source>
        <strain evidence="1">A484AB</strain>
    </source>
</reference>
<dbReference type="PANTHER" id="PTHR33244:SF3">
    <property type="entry name" value="PEPTIDASE A2 DOMAIN-CONTAINING PROTEIN"/>
    <property type="match status" value="1"/>
</dbReference>
<comment type="caution">
    <text evidence="1">The sequence shown here is derived from an EMBL/GenBank/DDBJ whole genome shotgun (WGS) entry which is preliminary data.</text>
</comment>
<name>A0A6S7J2L5_PARCT</name>
<gene>
    <name evidence="1" type="ORF">PACLA_8A045892</name>
</gene>
<dbReference type="AlphaFoldDB" id="A0A6S7J2L5"/>
<dbReference type="OrthoDB" id="5980566at2759"/>
<proteinExistence type="predicted"/>
<keyword evidence="2" id="KW-1185">Reference proteome</keyword>
<protein>
    <submittedName>
        <fullName evidence="1">Uncharacterized protein</fullName>
    </submittedName>
</protein>
<sequence length="203" mass="23156">MKKSNDSKQDAFLALLEFRNSPISGMEQSPAELLMSRKLRAKLPIPKHLLKPKSQPINDVRQRLRVRQLRQKAAYDQGTKQLSSLQPNESVRIRQGGVWNPAVVVEQHKLPRSYIVATSNGTQLRRNRQHLMPTNEPPMIITPPMEPVGEEERCSGIAPSTVRSPVRSPVIFPSTEIEEEHVRTPLRRSTRVRRAPSRLIENI</sequence>
<evidence type="ECO:0000313" key="2">
    <source>
        <dbReference type="Proteomes" id="UP001152795"/>
    </source>
</evidence>
<evidence type="ECO:0000313" key="1">
    <source>
        <dbReference type="EMBL" id="CAB4026165.1"/>
    </source>
</evidence>
<dbReference type="EMBL" id="CACRXK020014047">
    <property type="protein sequence ID" value="CAB4026165.1"/>
    <property type="molecule type" value="Genomic_DNA"/>
</dbReference>
<accession>A0A6S7J2L5</accession>
<dbReference type="PANTHER" id="PTHR33244">
    <property type="entry name" value="INTEGRASE CATALYTIC DOMAIN-CONTAINING PROTEIN-RELATED"/>
    <property type="match status" value="1"/>
</dbReference>
<dbReference type="Proteomes" id="UP001152795">
    <property type="component" value="Unassembled WGS sequence"/>
</dbReference>